<dbReference type="RefSeq" id="WP_075471393.1">
    <property type="nucleotide sequence ID" value="NZ_CAWQZC010000054.1"/>
</dbReference>
<evidence type="ECO:0000313" key="1">
    <source>
        <dbReference type="EMBL" id="SGY91887.1"/>
    </source>
</evidence>
<evidence type="ECO:0000313" key="2">
    <source>
        <dbReference type="Proteomes" id="UP000183794"/>
    </source>
</evidence>
<gene>
    <name evidence="1" type="ORF">NVI5450_1298</name>
</gene>
<protein>
    <submittedName>
        <fullName evidence="1">Uncharacterized protein</fullName>
    </submittedName>
</protein>
<name>A0A1L0B5N9_9GAMM</name>
<dbReference type="OrthoDB" id="361945at2"/>
<proteinExistence type="predicted"/>
<dbReference type="EMBL" id="FPLD01000042">
    <property type="protein sequence ID" value="SGY91887.1"/>
    <property type="molecule type" value="Genomic_DNA"/>
</dbReference>
<accession>A0A1L0B5N9</accession>
<dbReference type="Proteomes" id="UP000183794">
    <property type="component" value="Unassembled WGS sequence"/>
</dbReference>
<organism evidence="1 2">
    <name type="scientific">Moritella viscosa</name>
    <dbReference type="NCBI Taxonomy" id="80854"/>
    <lineage>
        <taxon>Bacteria</taxon>
        <taxon>Pseudomonadati</taxon>
        <taxon>Pseudomonadota</taxon>
        <taxon>Gammaproteobacteria</taxon>
        <taxon>Alteromonadales</taxon>
        <taxon>Moritellaceae</taxon>
        <taxon>Moritella</taxon>
    </lineage>
</organism>
<reference evidence="1 2" key="1">
    <citation type="submission" date="2016-11" db="EMBL/GenBank/DDBJ databases">
        <authorList>
            <person name="Jaros S."/>
            <person name="Januszkiewicz K."/>
            <person name="Wedrychowicz H."/>
        </authorList>
    </citation>
    <scope>NUCLEOTIDE SEQUENCE [LARGE SCALE GENOMIC DNA]</scope>
    <source>
        <strain evidence="1">NVI 5450</strain>
    </source>
</reference>
<sequence length="229" mass="26234">MLQKKFPALDAISTRHLNSMPEVLELKKLLQSLAMLDAIMSPEWDERFYSFNSKWDDNEKMGSMKNGCGDDFSVLFNKAGFFVKGFDHKSVISSWSTDGQLPWPGLLKGLPPEFLPASKEPAFSMDSISFCIWKLHSADSWDRGDFEFVDDEDPDGSEYLLEIFDRNPDTYRVFAQEYYEVDLEVAVIEKIYNNLPLTDELVKEINPEVSLKQLEKDISEIGYPCVNAT</sequence>
<dbReference type="AlphaFoldDB" id="A0A1L0B5N9"/>
<dbReference type="GeneID" id="61295033"/>